<protein>
    <recommendedName>
        <fullName evidence="3">F-box domain-containing protein</fullName>
    </recommendedName>
</protein>
<accession>A0A370TAF5</accession>
<sequence length="552" mass="62380">MVDRYLRGSFRSSSGDPVVASTKKGHFSACHSFSDVASIWIRVGENPSSSRITPRSISLSHFLDRHPIRSAILLNRSCTGCGGECRTAPIGYREICDPLPFQLLYVSGQSPVKFCRHSIGKTGSASFALIQDAFLVSKLFAQPSSSSWHPSQIRLNVTGKNKRDEEQASRRECCYPGICVDRGYDKLLEINSSEYEKSAIVEWAELCKHLVSHIAPHQLQLCLICDVADVETAEEVLNHPSSMPILRGLTIRLGNDPKDFSLHALAKRTVYEKTNRSVATQSSPFQFGKLPRQIRLLIFEYTHLVTPFDIAWFPYRSSCGLRVFEFRDFKRRISTACFGTEGAFTRCRGKCSDAMEACCCWRQRAAYSSSCTCWQMPMPLLSASRQMQEDAMAVFFSKNHFVVLTTDDFICGRMHFETVLTHFTDRLPVGRESRSRPHAEGHRTCTATAVLAAAQLMTDSLLPLGPFKNLRIHLSCSWGASSSIYFFRLRDRKKVLEKERSLEKQIMGDEYNAELHGKYAKRHDANGYMCSEKCEECPELGPREGDRYANPY</sequence>
<reference evidence="1 2" key="1">
    <citation type="journal article" date="2018" name="IMA Fungus">
        <title>IMA Genome-F 9: Draft genome sequence of Annulohypoxylon stygium, Aspergillus mulundensis, Berkeleyomyces basicola (syn. Thielaviopsis basicola), Ceratocystis smalleyi, two Cercospora beticola strains, Coleophoma cylindrospora, Fusarium fracticaudum, Phialophora cf. hyalina, and Morchella septimelata.</title>
        <authorList>
            <person name="Wingfield B.D."/>
            <person name="Bills G.F."/>
            <person name="Dong Y."/>
            <person name="Huang W."/>
            <person name="Nel W.J."/>
            <person name="Swalarsk-Parry B.S."/>
            <person name="Vaghefi N."/>
            <person name="Wilken P.M."/>
            <person name="An Z."/>
            <person name="de Beer Z.W."/>
            <person name="De Vos L."/>
            <person name="Chen L."/>
            <person name="Duong T.A."/>
            <person name="Gao Y."/>
            <person name="Hammerbacher A."/>
            <person name="Kikkert J.R."/>
            <person name="Li Y."/>
            <person name="Li H."/>
            <person name="Li K."/>
            <person name="Li Q."/>
            <person name="Liu X."/>
            <person name="Ma X."/>
            <person name="Naidoo K."/>
            <person name="Pethybridge S.J."/>
            <person name="Sun J."/>
            <person name="Steenkamp E.T."/>
            <person name="van der Nest M.A."/>
            <person name="van Wyk S."/>
            <person name="Wingfield M.J."/>
            <person name="Xiong C."/>
            <person name="Yue Q."/>
            <person name="Zhang X."/>
        </authorList>
    </citation>
    <scope>NUCLEOTIDE SEQUENCE [LARGE SCALE GENOMIC DNA]</scope>
    <source>
        <strain evidence="1 2">BP 5553</strain>
    </source>
</reference>
<dbReference type="GeneID" id="43602988"/>
<dbReference type="Proteomes" id="UP000254866">
    <property type="component" value="Unassembled WGS sequence"/>
</dbReference>
<dbReference type="RefSeq" id="XP_031865170.1">
    <property type="nucleotide sequence ID" value="XM_032018762.1"/>
</dbReference>
<gene>
    <name evidence="1" type="ORF">BP5553_10139</name>
</gene>
<organism evidence="1 2">
    <name type="scientific">Venustampulla echinocandica</name>
    <dbReference type="NCBI Taxonomy" id="2656787"/>
    <lineage>
        <taxon>Eukaryota</taxon>
        <taxon>Fungi</taxon>
        <taxon>Dikarya</taxon>
        <taxon>Ascomycota</taxon>
        <taxon>Pezizomycotina</taxon>
        <taxon>Leotiomycetes</taxon>
        <taxon>Helotiales</taxon>
        <taxon>Pleuroascaceae</taxon>
        <taxon>Venustampulla</taxon>
    </lineage>
</organism>
<evidence type="ECO:0008006" key="3">
    <source>
        <dbReference type="Google" id="ProtNLM"/>
    </source>
</evidence>
<evidence type="ECO:0000313" key="1">
    <source>
        <dbReference type="EMBL" id="RDL30794.1"/>
    </source>
</evidence>
<evidence type="ECO:0000313" key="2">
    <source>
        <dbReference type="Proteomes" id="UP000254866"/>
    </source>
</evidence>
<keyword evidence="2" id="KW-1185">Reference proteome</keyword>
<proteinExistence type="predicted"/>
<name>A0A370TAF5_9HELO</name>
<dbReference type="EMBL" id="NPIC01000014">
    <property type="protein sequence ID" value="RDL30794.1"/>
    <property type="molecule type" value="Genomic_DNA"/>
</dbReference>
<dbReference type="AlphaFoldDB" id="A0A370TAF5"/>
<comment type="caution">
    <text evidence="1">The sequence shown here is derived from an EMBL/GenBank/DDBJ whole genome shotgun (WGS) entry which is preliminary data.</text>
</comment>
<dbReference type="OrthoDB" id="2099276at2759"/>